<evidence type="ECO:0000256" key="3">
    <source>
        <dbReference type="ARBA" id="ARBA00023242"/>
    </source>
</evidence>
<evidence type="ECO:0000259" key="6">
    <source>
        <dbReference type="Pfam" id="PF08170"/>
    </source>
</evidence>
<feature type="domain" description="Pop1 N-terminal" evidence="5">
    <location>
        <begin position="107"/>
        <end position="173"/>
    </location>
</feature>
<feature type="region of interest" description="Disordered" evidence="4">
    <location>
        <begin position="82"/>
        <end position="103"/>
    </location>
</feature>
<accession>A0ABD0SRH4</accession>
<dbReference type="Proteomes" id="UP001549921">
    <property type="component" value="Unassembled WGS sequence"/>
</dbReference>
<dbReference type="EMBL" id="JBEDNZ010000016">
    <property type="protein sequence ID" value="KAL0822454.1"/>
    <property type="molecule type" value="Genomic_DNA"/>
</dbReference>
<feature type="domain" description="POP1 C-terminal" evidence="7">
    <location>
        <begin position="602"/>
        <end position="775"/>
    </location>
</feature>
<dbReference type="PANTHER" id="PTHR22731">
    <property type="entry name" value="RIBONUCLEASES P/MRP PROTEIN SUBUNIT POP1"/>
    <property type="match status" value="1"/>
</dbReference>
<comment type="subcellular location">
    <subcellularLocation>
        <location evidence="1">Nucleus</location>
    </subcellularLocation>
</comment>
<dbReference type="InterPro" id="IPR009723">
    <property type="entry name" value="Pop1_N"/>
</dbReference>
<sequence length="778" mass="89706">MGSSEFDATLGGDEHLPFSANSLKFAASRSIEIAAMTESILRPSKTKLIFQCLPVHMRRRVMSHNAKRLPIRHRVGHLEQLKKSGLPPKQKRPSRKYRRRPGNLLNEYTRRQRENVWLETHIWHAKRFHMIKRWRHSIAYAPCDKAFRACYRASSAHCLLQDISYHIPIRLTGTVDVIKEMFSKITNSACGLGVCAKAYVDGKREGSVHLFKLNSYPFGYIGKGTFIWHNDGSNKCLWLFIHPSQIEQVQSLLTDLLYNNTKENSNEIAEKRRKLMNNYSENIQMKLFPGTYNRFRLTGPKSHAVLTHSLKCIQDLENIKNNKWMSDLNKSELYLNQKENYWQSIRSVSSPSQLPSKAVIGLVVKDPRLSRPKHRRKAVNYERDINVECLLSIPQFISTSPLWNTNIHDVIKKEGLSNAKFIEHVTKTQLVPGEINEDDPALQSVPVVLVQRPGSQDSNFKKIGYGSGWDIILPPGYGLQFWQTFIMFGARSGGLRETESLAHEMGECYLPPDSDSGKEEEERISEEMKEKYFRLPPSKRVNYVKLAVVSPFICPWKILLKDWSNDPVDGFYILRDKDLLSSLQDCIDQRKELPAIQNSSICLIPIYLKMVNKGNLKRNALICLPEREDIQNVTRWFEPHHEDPNETLRKIKRKQHKVSIKKLKRKTSKLKKRRELGEVNSSKNKIRTKSELSEYVKSMRELWVPSDVKTVRRSCSRQIMGFLSQGAFSFSESLGCGVGYIAFNALDALLKTKQNQVLVRNTSSRKYRLANINIIKLP</sequence>
<proteinExistence type="predicted"/>
<name>A0ABD0SRH4_LOXSC</name>
<comment type="caution">
    <text evidence="8">The sequence shown here is derived from an EMBL/GenBank/DDBJ whole genome shotgun (WGS) entry which is preliminary data.</text>
</comment>
<evidence type="ECO:0000256" key="1">
    <source>
        <dbReference type="ARBA" id="ARBA00004123"/>
    </source>
</evidence>
<feature type="compositionally biased region" description="Basic residues" evidence="4">
    <location>
        <begin position="89"/>
        <end position="101"/>
    </location>
</feature>
<feature type="domain" description="Pop1 N-terminal" evidence="5">
    <location>
        <begin position="25"/>
        <end position="97"/>
    </location>
</feature>
<protein>
    <submittedName>
        <fullName evidence="8">Uncharacterized protein</fullName>
    </submittedName>
</protein>
<evidence type="ECO:0000256" key="2">
    <source>
        <dbReference type="ARBA" id="ARBA00022694"/>
    </source>
</evidence>
<keyword evidence="2" id="KW-0819">tRNA processing</keyword>
<dbReference type="GO" id="GO:0005634">
    <property type="term" value="C:nucleus"/>
    <property type="evidence" value="ECO:0007669"/>
    <property type="project" value="UniProtKB-SubCell"/>
</dbReference>
<dbReference type="GO" id="GO:0008033">
    <property type="term" value="P:tRNA processing"/>
    <property type="evidence" value="ECO:0007669"/>
    <property type="project" value="UniProtKB-KW"/>
</dbReference>
<evidence type="ECO:0000259" key="5">
    <source>
        <dbReference type="Pfam" id="PF06978"/>
    </source>
</evidence>
<dbReference type="InterPro" id="IPR012590">
    <property type="entry name" value="POPLD_dom"/>
</dbReference>
<reference evidence="8 9" key="1">
    <citation type="submission" date="2024-06" db="EMBL/GenBank/DDBJ databases">
        <title>A chromosome-level genome assembly of beet webworm, Loxostege sticticalis.</title>
        <authorList>
            <person name="Zhang Y."/>
        </authorList>
    </citation>
    <scope>NUCLEOTIDE SEQUENCE [LARGE SCALE GENOMIC DNA]</scope>
    <source>
        <strain evidence="8">AQ028</strain>
        <tissue evidence="8">Male pupae</tissue>
    </source>
</reference>
<evidence type="ECO:0000313" key="9">
    <source>
        <dbReference type="Proteomes" id="UP001549921"/>
    </source>
</evidence>
<dbReference type="AlphaFoldDB" id="A0ABD0SRH4"/>
<evidence type="ECO:0000313" key="8">
    <source>
        <dbReference type="EMBL" id="KAL0822454.1"/>
    </source>
</evidence>
<dbReference type="Pfam" id="PF06978">
    <property type="entry name" value="POP1_N"/>
    <property type="match status" value="2"/>
</dbReference>
<feature type="domain" description="POPLD" evidence="6">
    <location>
        <begin position="468"/>
        <end position="556"/>
    </location>
</feature>
<dbReference type="InterPro" id="IPR039182">
    <property type="entry name" value="Pop1"/>
</dbReference>
<organism evidence="8 9">
    <name type="scientific">Loxostege sticticalis</name>
    <name type="common">Beet webworm moth</name>
    <dbReference type="NCBI Taxonomy" id="481309"/>
    <lineage>
        <taxon>Eukaryota</taxon>
        <taxon>Metazoa</taxon>
        <taxon>Ecdysozoa</taxon>
        <taxon>Arthropoda</taxon>
        <taxon>Hexapoda</taxon>
        <taxon>Insecta</taxon>
        <taxon>Pterygota</taxon>
        <taxon>Neoptera</taxon>
        <taxon>Endopterygota</taxon>
        <taxon>Lepidoptera</taxon>
        <taxon>Glossata</taxon>
        <taxon>Ditrysia</taxon>
        <taxon>Pyraloidea</taxon>
        <taxon>Crambidae</taxon>
        <taxon>Pyraustinae</taxon>
        <taxon>Loxostege</taxon>
    </lineage>
</organism>
<dbReference type="PANTHER" id="PTHR22731:SF3">
    <property type="entry name" value="RIBONUCLEASES P_MRP PROTEIN SUBUNIT POP1"/>
    <property type="match status" value="1"/>
</dbReference>
<evidence type="ECO:0000259" key="7">
    <source>
        <dbReference type="Pfam" id="PF22770"/>
    </source>
</evidence>
<dbReference type="InterPro" id="IPR055079">
    <property type="entry name" value="POP1_C"/>
</dbReference>
<dbReference type="Pfam" id="PF08170">
    <property type="entry name" value="POPLD"/>
    <property type="match status" value="1"/>
</dbReference>
<evidence type="ECO:0000256" key="4">
    <source>
        <dbReference type="SAM" id="MobiDB-lite"/>
    </source>
</evidence>
<dbReference type="Pfam" id="PF22770">
    <property type="entry name" value="POP1_C"/>
    <property type="match status" value="1"/>
</dbReference>
<gene>
    <name evidence="8" type="ORF">ABMA28_004519</name>
</gene>
<keyword evidence="3" id="KW-0539">Nucleus</keyword>